<feature type="coiled-coil region" evidence="1">
    <location>
        <begin position="446"/>
        <end position="487"/>
    </location>
</feature>
<protein>
    <submittedName>
        <fullName evidence="2">Uncharacterized protein</fullName>
    </submittedName>
</protein>
<evidence type="ECO:0000256" key="1">
    <source>
        <dbReference type="SAM" id="Coils"/>
    </source>
</evidence>
<proteinExistence type="predicted"/>
<gene>
    <name evidence="2" type="ORF">KC01_LOCUS12581</name>
</gene>
<organism evidence="2 3">
    <name type="scientific">Knipowitschia caucasica</name>
    <name type="common">Caucasian dwarf goby</name>
    <name type="synonym">Pomatoschistus caucasicus</name>
    <dbReference type="NCBI Taxonomy" id="637954"/>
    <lineage>
        <taxon>Eukaryota</taxon>
        <taxon>Metazoa</taxon>
        <taxon>Chordata</taxon>
        <taxon>Craniata</taxon>
        <taxon>Vertebrata</taxon>
        <taxon>Euteleostomi</taxon>
        <taxon>Actinopterygii</taxon>
        <taxon>Neopterygii</taxon>
        <taxon>Teleostei</taxon>
        <taxon>Neoteleostei</taxon>
        <taxon>Acanthomorphata</taxon>
        <taxon>Gobiaria</taxon>
        <taxon>Gobiiformes</taxon>
        <taxon>Gobioidei</taxon>
        <taxon>Gobiidae</taxon>
        <taxon>Gobiinae</taxon>
        <taxon>Knipowitschia</taxon>
    </lineage>
</organism>
<dbReference type="Proteomes" id="UP001497482">
    <property type="component" value="Chromosome 15"/>
</dbReference>
<feature type="coiled-coil region" evidence="1">
    <location>
        <begin position="320"/>
        <end position="410"/>
    </location>
</feature>
<dbReference type="EMBL" id="OZ035837">
    <property type="protein sequence ID" value="CAL1581866.1"/>
    <property type="molecule type" value="Genomic_DNA"/>
</dbReference>
<feature type="coiled-coil region" evidence="1">
    <location>
        <begin position="119"/>
        <end position="182"/>
    </location>
</feature>
<name>A0AAV2JW21_KNICA</name>
<keyword evidence="1" id="KW-0175">Coiled coil</keyword>
<sequence>MYKHWHEYSPEEDTVLYTEDFNLMEVLGETPEGVRPSEPAEEVNGLCEPAVKLVPGFTKTEQLERGSCQKLDTTQKSLREIDRPQVVDKRRLRRKSENVRKCPEDDSILALKVVHQMSVQQLKKELEDVKFDLLNKTKKIIGAHKIQLDRQTKAKQDVEDELRRVREENTSLLNESMELKAQIQSRNQEIVSLTSQVTGLTDLTEKLGENSLQQTQEWRLERKFLCLQTEEAKSHLMKTEAENTKLIQKNAQFEVYLGNLKQELAALSKRCGELDGQLQKESQDKTLMLQEIQNKNMELDVMRDMILKSRDREIALNLQVQEVQKRLRTKEDANSFLNESLKDLKQELRQEKEEKDAILRQCEDLKKGQSTVQQECSLLEVKVSALSQKLLKTEEDRSLLEVKANKLTQKLLKTEEGRSLLEVKANTLTQKLLKTEEDRSLLEVKASTLTQKLLKTEEDRSLLEKKSSALTQKLTETQEERSLLEDKWLAVELQLEKKRRRWYRKLACC</sequence>
<keyword evidence="3" id="KW-1185">Reference proteome</keyword>
<accession>A0AAV2JW21</accession>
<dbReference type="AlphaFoldDB" id="A0AAV2JW21"/>
<evidence type="ECO:0000313" key="3">
    <source>
        <dbReference type="Proteomes" id="UP001497482"/>
    </source>
</evidence>
<reference evidence="2 3" key="1">
    <citation type="submission" date="2024-04" db="EMBL/GenBank/DDBJ databases">
        <authorList>
            <person name="Waldvogel A.-M."/>
            <person name="Schoenle A."/>
        </authorList>
    </citation>
    <scope>NUCLEOTIDE SEQUENCE [LARGE SCALE GENOMIC DNA]</scope>
</reference>
<evidence type="ECO:0000313" key="2">
    <source>
        <dbReference type="EMBL" id="CAL1581866.1"/>
    </source>
</evidence>